<organism evidence="1 2">
    <name type="scientific">Chitinophaga filiformis</name>
    <name type="common">Myxococcus filiformis</name>
    <name type="synonym">Flexibacter filiformis</name>
    <dbReference type="NCBI Taxonomy" id="104663"/>
    <lineage>
        <taxon>Bacteria</taxon>
        <taxon>Pseudomonadati</taxon>
        <taxon>Bacteroidota</taxon>
        <taxon>Chitinophagia</taxon>
        <taxon>Chitinophagales</taxon>
        <taxon>Chitinophagaceae</taxon>
        <taxon>Chitinophaga</taxon>
    </lineage>
</organism>
<proteinExistence type="predicted"/>
<evidence type="ECO:0000313" key="1">
    <source>
        <dbReference type="EMBL" id="SDH49455.1"/>
    </source>
</evidence>
<gene>
    <name evidence="1" type="ORF">SAMN04488121_11354</name>
</gene>
<sequence length="150" mass="17386">MRTICSVRATGHWFIKKYEIAEWGKRRKVIIGLNYQLRYAAIIPAEDGRYVVLLNVIRGKDKYFIYRNIQKKKPPQLLLRRFLSISNYSYHRSCYLLSFNDHPVFNPIINATSSNSPVASSMSPGTRSQRKVCIVGVCMNSAERAYQYPC</sequence>
<evidence type="ECO:0000313" key="2">
    <source>
        <dbReference type="Proteomes" id="UP000199045"/>
    </source>
</evidence>
<protein>
    <submittedName>
        <fullName evidence="1">Uncharacterized protein</fullName>
    </submittedName>
</protein>
<dbReference type="EMBL" id="FNBN01000013">
    <property type="protein sequence ID" value="SDH49455.1"/>
    <property type="molecule type" value="Genomic_DNA"/>
</dbReference>
<accession>A0A1G8CVG4</accession>
<name>A0A1G8CVG4_CHIFI</name>
<reference evidence="1 2" key="1">
    <citation type="submission" date="2016-10" db="EMBL/GenBank/DDBJ databases">
        <authorList>
            <person name="de Groot N.N."/>
        </authorList>
    </citation>
    <scope>NUCLEOTIDE SEQUENCE [LARGE SCALE GENOMIC DNA]</scope>
    <source>
        <strain evidence="1 2">DSM 527</strain>
    </source>
</reference>
<dbReference type="AlphaFoldDB" id="A0A1G8CVG4"/>
<dbReference type="Proteomes" id="UP000199045">
    <property type="component" value="Unassembled WGS sequence"/>
</dbReference>